<evidence type="ECO:0000313" key="1">
    <source>
        <dbReference type="EMBL" id="GLF95263.1"/>
    </source>
</evidence>
<protein>
    <submittedName>
        <fullName evidence="1">Uncharacterized protein</fullName>
    </submittedName>
</protein>
<keyword evidence="2" id="KW-1185">Reference proteome</keyword>
<dbReference type="Proteomes" id="UP001291653">
    <property type="component" value="Unassembled WGS sequence"/>
</dbReference>
<sequence length="50" mass="5796">MAGHDAQLRLSTGGHLWYPYRRKHGIWWPAGFPHHDITTVLNDLLETDNT</sequence>
<reference evidence="1 2" key="1">
    <citation type="submission" date="2022-10" db="EMBL/GenBank/DDBJ databases">
        <title>Draft genome sequence of Streptomyces sp. YSPA8.</title>
        <authorList>
            <person name="Moriuchi R."/>
            <person name="Dohra H."/>
            <person name="Yamamura H."/>
            <person name="Kodani S."/>
        </authorList>
    </citation>
    <scope>NUCLEOTIDE SEQUENCE [LARGE SCALE GENOMIC DNA]</scope>
    <source>
        <strain evidence="1 2">YSPA8</strain>
    </source>
</reference>
<dbReference type="EMBL" id="BSBI01000004">
    <property type="protein sequence ID" value="GLF95263.1"/>
    <property type="molecule type" value="Genomic_DNA"/>
</dbReference>
<proteinExistence type="predicted"/>
<accession>A0ABQ5NY22</accession>
<comment type="caution">
    <text evidence="1">The sequence shown here is derived from an EMBL/GenBank/DDBJ whole genome shotgun (WGS) entry which is preliminary data.</text>
</comment>
<organism evidence="1 2">
    <name type="scientific">Streptomyces yaizuensis</name>
    <dbReference type="NCBI Taxonomy" id="2989713"/>
    <lineage>
        <taxon>Bacteria</taxon>
        <taxon>Bacillati</taxon>
        <taxon>Actinomycetota</taxon>
        <taxon>Actinomycetes</taxon>
        <taxon>Kitasatosporales</taxon>
        <taxon>Streptomycetaceae</taxon>
        <taxon>Streptomyces</taxon>
    </lineage>
</organism>
<dbReference type="RefSeq" id="WP_323447307.1">
    <property type="nucleotide sequence ID" value="NZ_BSBI01000004.1"/>
</dbReference>
<gene>
    <name evidence="1" type="ORF">SYYSPA8_13220</name>
</gene>
<evidence type="ECO:0000313" key="2">
    <source>
        <dbReference type="Proteomes" id="UP001291653"/>
    </source>
</evidence>
<name>A0ABQ5NY22_9ACTN</name>